<feature type="compositionally biased region" description="Acidic residues" evidence="3">
    <location>
        <begin position="177"/>
        <end position="192"/>
    </location>
</feature>
<evidence type="ECO:0000256" key="2">
    <source>
        <dbReference type="PROSITE-ProRule" id="PRU00192"/>
    </source>
</evidence>
<dbReference type="PANTHER" id="PTHR47775">
    <property type="entry name" value="BUD SITE SELECTION PROTEIN 14"/>
    <property type="match status" value="1"/>
</dbReference>
<evidence type="ECO:0000313" key="5">
    <source>
        <dbReference type="EMBL" id="ODV78065.1"/>
    </source>
</evidence>
<dbReference type="InterPro" id="IPR053039">
    <property type="entry name" value="Polarity_Bud-Selection_Reg"/>
</dbReference>
<dbReference type="InterPro" id="IPR036028">
    <property type="entry name" value="SH3-like_dom_sf"/>
</dbReference>
<protein>
    <recommendedName>
        <fullName evidence="4">SH3 domain-containing protein</fullName>
    </recommendedName>
</protein>
<reference evidence="6" key="1">
    <citation type="submission" date="2016-05" db="EMBL/GenBank/DDBJ databases">
        <title>Comparative genomics of biotechnologically important yeasts.</title>
        <authorList>
            <consortium name="DOE Joint Genome Institute"/>
            <person name="Riley R."/>
            <person name="Haridas S."/>
            <person name="Wolfe K.H."/>
            <person name="Lopes M.R."/>
            <person name="Hittinger C.T."/>
            <person name="Goker M."/>
            <person name="Salamov A."/>
            <person name="Wisecaver J."/>
            <person name="Long T.M."/>
            <person name="Aerts A.L."/>
            <person name="Barry K."/>
            <person name="Choi C."/>
            <person name="Clum A."/>
            <person name="Coughlan A.Y."/>
            <person name="Deshpande S."/>
            <person name="Douglass A.P."/>
            <person name="Hanson S.J."/>
            <person name="Klenk H.-P."/>
            <person name="Labutti K."/>
            <person name="Lapidus A."/>
            <person name="Lindquist E."/>
            <person name="Lipzen A."/>
            <person name="Meier-Kolthoff J.P."/>
            <person name="Ohm R.A."/>
            <person name="Otillar R.P."/>
            <person name="Pangilinan J."/>
            <person name="Peng Y."/>
            <person name="Rokas A."/>
            <person name="Rosa C.A."/>
            <person name="Scheuner C."/>
            <person name="Sibirny A.A."/>
            <person name="Slot J.C."/>
            <person name="Stielow J.B."/>
            <person name="Sun H."/>
            <person name="Kurtzman C.P."/>
            <person name="Blackwell M."/>
            <person name="Grigoriev I.V."/>
            <person name="Jeffries T.W."/>
        </authorList>
    </citation>
    <scope>NUCLEOTIDE SEQUENCE [LARGE SCALE GENOMIC DNA]</scope>
    <source>
        <strain evidence="6">NRRL Y-17324</strain>
    </source>
</reference>
<feature type="region of interest" description="Disordered" evidence="3">
    <location>
        <begin position="127"/>
        <end position="209"/>
    </location>
</feature>
<evidence type="ECO:0000256" key="3">
    <source>
        <dbReference type="SAM" id="MobiDB-lite"/>
    </source>
</evidence>
<dbReference type="PROSITE" id="PS50002">
    <property type="entry name" value="SH3"/>
    <property type="match status" value="1"/>
</dbReference>
<sequence>MDDSDSKLESTNRLLSDLERKLSFISTTSSAQTQQSAGSSVIINKAMNGIAKQNIQSSVLDYIKNDDDSMFSPNELFQDRQAKFMTTFGKHYNDDVSRQYLKGSVSPNLNPNRSIHIHESDDIDDGELAIESSTPNPHSIHVPIDTIDVDDPEGLDSDDPSNDYDETVNDYEQYQHDEDDDDDENDIGDTDELLVPPSPPRSPPRELDPDKLYGLYDFSGPDPSHCALSRDEPVFLINDEDNYWWLIRKMTKDERIDHKKNTMKVIPDKDEDELDDENYSDEDDGKIGFVPAECLETYGERLARLNCFKNEELERTSKDTFEVYGESENFAIDLTSPIHYQNDSEDSIVSKGEKPDSSTEIVHSISLSKSNSLLKHSALSKSSSLLRRNGLKKDNTKSVTFEDLGQLELEEEEEEQSPDDVEIIREQQKRDFDNGTFDIPHDEIKKSNNLAPPVEEEKISEVLSDIYPEAPLIINKNNKKKKALLPSKLTNIESTGQGPQDSSPFTDFVKPTSYINRDDVSIGSFSPDTPPSRLSKSKRQQYHTPEGAEEDEEDDEFKEITNNLTHLRRSVILDRLTKVTSDIEQQLQLDHYGSSSNELDEVEEVDELDDDHISSRNNETITVLDSTEVDPLETPKIAQYETPRLEQFETPKLEQYETPKFDQFETPKEHLQTPKTEISHAIYNENNQNIPESPLNQLQTEMVLVPDASEVINIDDDYEYEYDFDDEEDEDEDEEDGVEEVNHSGEFTPLTSMNSLSNGVSASIPKSTPYDEKRKSKPVHEMFMPILGKFDKLAEKLAELDSMFAENKRTNQ</sequence>
<dbReference type="GO" id="GO:0051286">
    <property type="term" value="C:cell tip"/>
    <property type="evidence" value="ECO:0007669"/>
    <property type="project" value="TreeGrafter"/>
</dbReference>
<dbReference type="Proteomes" id="UP000094285">
    <property type="component" value="Unassembled WGS sequence"/>
</dbReference>
<dbReference type="SUPFAM" id="SSF50044">
    <property type="entry name" value="SH3-domain"/>
    <property type="match status" value="1"/>
</dbReference>
<dbReference type="GO" id="GO:0030950">
    <property type="term" value="P:establishment or maintenance of actin cytoskeleton polarity"/>
    <property type="evidence" value="ECO:0007669"/>
    <property type="project" value="TreeGrafter"/>
</dbReference>
<dbReference type="GO" id="GO:0015630">
    <property type="term" value="C:microtubule cytoskeleton"/>
    <property type="evidence" value="ECO:0007669"/>
    <property type="project" value="TreeGrafter"/>
</dbReference>
<feature type="compositionally biased region" description="Polar residues" evidence="3">
    <location>
        <begin position="491"/>
        <end position="505"/>
    </location>
</feature>
<dbReference type="OrthoDB" id="196165at2759"/>
<organism evidence="5 6">
    <name type="scientific">Suhomyces tanzawaensis NRRL Y-17324</name>
    <dbReference type="NCBI Taxonomy" id="984487"/>
    <lineage>
        <taxon>Eukaryota</taxon>
        <taxon>Fungi</taxon>
        <taxon>Dikarya</taxon>
        <taxon>Ascomycota</taxon>
        <taxon>Saccharomycotina</taxon>
        <taxon>Pichiomycetes</taxon>
        <taxon>Debaryomycetaceae</taxon>
        <taxon>Suhomyces</taxon>
    </lineage>
</organism>
<feature type="compositionally biased region" description="Polar residues" evidence="3">
    <location>
        <begin position="749"/>
        <end position="766"/>
    </location>
</feature>
<keyword evidence="1 2" id="KW-0728">SH3 domain</keyword>
<dbReference type="GeneID" id="30985267"/>
<dbReference type="PANTHER" id="PTHR47775:SF1">
    <property type="entry name" value="BUD SITE SELECTION PROTEIN 14"/>
    <property type="match status" value="1"/>
</dbReference>
<dbReference type="EMBL" id="KV453914">
    <property type="protein sequence ID" value="ODV78065.1"/>
    <property type="molecule type" value="Genomic_DNA"/>
</dbReference>
<feature type="compositionally biased region" description="Acidic residues" evidence="3">
    <location>
        <begin position="722"/>
        <end position="739"/>
    </location>
</feature>
<dbReference type="Gene3D" id="2.30.30.40">
    <property type="entry name" value="SH3 Domains"/>
    <property type="match status" value="1"/>
</dbReference>
<evidence type="ECO:0000259" key="4">
    <source>
        <dbReference type="PROSITE" id="PS50002"/>
    </source>
</evidence>
<dbReference type="AlphaFoldDB" id="A0A1E4SF22"/>
<dbReference type="STRING" id="984487.A0A1E4SF22"/>
<dbReference type="InterPro" id="IPR001452">
    <property type="entry name" value="SH3_domain"/>
</dbReference>
<dbReference type="GO" id="GO:0008104">
    <property type="term" value="P:intracellular protein localization"/>
    <property type="evidence" value="ECO:0007669"/>
    <property type="project" value="TreeGrafter"/>
</dbReference>
<feature type="region of interest" description="Disordered" evidence="3">
    <location>
        <begin position="491"/>
        <end position="557"/>
    </location>
</feature>
<evidence type="ECO:0000313" key="6">
    <source>
        <dbReference type="Proteomes" id="UP000094285"/>
    </source>
</evidence>
<evidence type="ECO:0000256" key="1">
    <source>
        <dbReference type="ARBA" id="ARBA00022443"/>
    </source>
</evidence>
<feature type="compositionally biased region" description="Acidic residues" evidence="3">
    <location>
        <begin position="547"/>
        <end position="557"/>
    </location>
</feature>
<gene>
    <name evidence="5" type="ORF">CANTADRAFT_7528</name>
</gene>
<feature type="domain" description="SH3" evidence="4">
    <location>
        <begin position="207"/>
        <end position="300"/>
    </location>
</feature>
<feature type="region of interest" description="Disordered" evidence="3">
    <location>
        <begin position="722"/>
        <end position="778"/>
    </location>
</feature>
<name>A0A1E4SF22_9ASCO</name>
<dbReference type="SMART" id="SM00326">
    <property type="entry name" value="SH3"/>
    <property type="match status" value="1"/>
</dbReference>
<dbReference type="RefSeq" id="XP_020063187.1">
    <property type="nucleotide sequence ID" value="XM_020211131.1"/>
</dbReference>
<keyword evidence="6" id="KW-1185">Reference proteome</keyword>
<feature type="compositionally biased region" description="Basic and acidic residues" evidence="3">
    <location>
        <begin position="769"/>
        <end position="778"/>
    </location>
</feature>
<feature type="compositionally biased region" description="Acidic residues" evidence="3">
    <location>
        <begin position="147"/>
        <end position="169"/>
    </location>
</feature>
<feature type="region of interest" description="Disordered" evidence="3">
    <location>
        <begin position="431"/>
        <end position="452"/>
    </location>
</feature>
<accession>A0A1E4SF22</accession>
<dbReference type="Pfam" id="PF00018">
    <property type="entry name" value="SH3_1"/>
    <property type="match status" value="1"/>
</dbReference>
<proteinExistence type="predicted"/>
<feature type="compositionally biased region" description="Basic and acidic residues" evidence="3">
    <location>
        <begin position="431"/>
        <end position="446"/>
    </location>
</feature>